<evidence type="ECO:0000313" key="1">
    <source>
        <dbReference type="EMBL" id="MBW93645.1"/>
    </source>
</evidence>
<dbReference type="AlphaFoldDB" id="A0A2P2JJM9"/>
<reference evidence="1" key="1">
    <citation type="submission" date="2018-02" db="EMBL/GenBank/DDBJ databases">
        <title>Rhizophora mucronata_Transcriptome.</title>
        <authorList>
            <person name="Meera S.P."/>
            <person name="Sreeshan A."/>
            <person name="Augustine A."/>
        </authorList>
    </citation>
    <scope>NUCLEOTIDE SEQUENCE</scope>
    <source>
        <tissue evidence="1">Leaf</tissue>
    </source>
</reference>
<dbReference type="EMBL" id="GGEC01013162">
    <property type="protein sequence ID" value="MBW93645.1"/>
    <property type="molecule type" value="Transcribed_RNA"/>
</dbReference>
<name>A0A2P2JJM9_RHIMU</name>
<protein>
    <submittedName>
        <fullName evidence="1">Uncharacterized protein</fullName>
    </submittedName>
</protein>
<sequence length="60" mass="7158">MPKQLIYLDPFIQNFYYHLSGALDVWFNQNSSALQWLMKNPIFRYLVTVVPPFGHTQLQQ</sequence>
<proteinExistence type="predicted"/>
<organism evidence="1">
    <name type="scientific">Rhizophora mucronata</name>
    <name type="common">Asiatic mangrove</name>
    <dbReference type="NCBI Taxonomy" id="61149"/>
    <lineage>
        <taxon>Eukaryota</taxon>
        <taxon>Viridiplantae</taxon>
        <taxon>Streptophyta</taxon>
        <taxon>Embryophyta</taxon>
        <taxon>Tracheophyta</taxon>
        <taxon>Spermatophyta</taxon>
        <taxon>Magnoliopsida</taxon>
        <taxon>eudicotyledons</taxon>
        <taxon>Gunneridae</taxon>
        <taxon>Pentapetalae</taxon>
        <taxon>rosids</taxon>
        <taxon>fabids</taxon>
        <taxon>Malpighiales</taxon>
        <taxon>Rhizophoraceae</taxon>
        <taxon>Rhizophora</taxon>
    </lineage>
</organism>
<accession>A0A2P2JJM9</accession>